<evidence type="ECO:0000256" key="6">
    <source>
        <dbReference type="ARBA" id="ARBA00022692"/>
    </source>
</evidence>
<dbReference type="InterPro" id="IPR051410">
    <property type="entry name" value="Ferric/Cupric_Reductase"/>
</dbReference>
<dbReference type="EMBL" id="KQ474076">
    <property type="protein sequence ID" value="KPV76148.1"/>
    <property type="molecule type" value="Genomic_DNA"/>
</dbReference>
<dbReference type="InterPro" id="IPR017927">
    <property type="entry name" value="FAD-bd_FR_type"/>
</dbReference>
<feature type="transmembrane region" description="Helical" evidence="14">
    <location>
        <begin position="297"/>
        <end position="317"/>
    </location>
</feature>
<keyword evidence="17" id="KW-1185">Reference proteome</keyword>
<evidence type="ECO:0000256" key="13">
    <source>
        <dbReference type="ARBA" id="ARBA00048483"/>
    </source>
</evidence>
<dbReference type="Proteomes" id="UP000053890">
    <property type="component" value="Unassembled WGS sequence"/>
</dbReference>
<gene>
    <name evidence="16" type="ORF">RHOBADRAFT_52194</name>
</gene>
<dbReference type="PROSITE" id="PS51384">
    <property type="entry name" value="FAD_FR"/>
    <property type="match status" value="1"/>
</dbReference>
<evidence type="ECO:0000256" key="4">
    <source>
        <dbReference type="ARBA" id="ARBA00022448"/>
    </source>
</evidence>
<dbReference type="OrthoDB" id="17725at2759"/>
<evidence type="ECO:0000256" key="8">
    <source>
        <dbReference type="ARBA" id="ARBA00022989"/>
    </source>
</evidence>
<dbReference type="AlphaFoldDB" id="A0A194S5Z4"/>
<dbReference type="GO" id="GO:0005886">
    <property type="term" value="C:plasma membrane"/>
    <property type="evidence" value="ECO:0007669"/>
    <property type="project" value="UniProtKB-SubCell"/>
</dbReference>
<evidence type="ECO:0000313" key="16">
    <source>
        <dbReference type="EMBL" id="KPV76148.1"/>
    </source>
</evidence>
<dbReference type="Gene3D" id="3.40.50.80">
    <property type="entry name" value="Nucleotide-binding domain of ferredoxin-NADP reductase (FNR) module"/>
    <property type="match status" value="1"/>
</dbReference>
<dbReference type="GO" id="GO:0015677">
    <property type="term" value="P:copper ion import"/>
    <property type="evidence" value="ECO:0007669"/>
    <property type="project" value="TreeGrafter"/>
</dbReference>
<dbReference type="InterPro" id="IPR039261">
    <property type="entry name" value="FNR_nucleotide-bd"/>
</dbReference>
<evidence type="ECO:0000256" key="11">
    <source>
        <dbReference type="ARBA" id="ARBA00023136"/>
    </source>
</evidence>
<name>A0A194S5Z4_RHOGW</name>
<feature type="transmembrane region" description="Helical" evidence="14">
    <location>
        <begin position="70"/>
        <end position="92"/>
    </location>
</feature>
<comment type="similarity">
    <text evidence="2">Belongs to the ferric reductase (FRE) family.</text>
</comment>
<keyword evidence="12" id="KW-0325">Glycoprotein</keyword>
<keyword evidence="8 14" id="KW-1133">Transmembrane helix</keyword>
<dbReference type="Pfam" id="PF01794">
    <property type="entry name" value="Ferric_reduct"/>
    <property type="match status" value="1"/>
</dbReference>
<keyword evidence="5" id="KW-1003">Cell membrane</keyword>
<dbReference type="PANTHER" id="PTHR32361:SF9">
    <property type="entry name" value="FERRIC REDUCTASE TRANSMEMBRANE COMPONENT 3-RELATED"/>
    <property type="match status" value="1"/>
</dbReference>
<feature type="domain" description="FAD-binding FR-type" evidence="15">
    <location>
        <begin position="292"/>
        <end position="456"/>
    </location>
</feature>
<evidence type="ECO:0000313" key="17">
    <source>
        <dbReference type="Proteomes" id="UP000053890"/>
    </source>
</evidence>
<dbReference type="InterPro" id="IPR013130">
    <property type="entry name" value="Fe3_Rdtase_TM_dom"/>
</dbReference>
<dbReference type="SFLD" id="SFLDS00052">
    <property type="entry name" value="Ferric_Reductase_Domain"/>
    <property type="match status" value="1"/>
</dbReference>
<protein>
    <recommendedName>
        <fullName evidence="3">ferric-chelate reductase (NADPH)</fullName>
        <ecNumber evidence="3">1.16.1.9</ecNumber>
    </recommendedName>
</protein>
<dbReference type="SFLD" id="SFLDG01168">
    <property type="entry name" value="Ferric_reductase_subgroup_(FRE"/>
    <property type="match status" value="1"/>
</dbReference>
<dbReference type="Pfam" id="PF08022">
    <property type="entry name" value="FAD_binding_8"/>
    <property type="match status" value="1"/>
</dbReference>
<evidence type="ECO:0000256" key="9">
    <source>
        <dbReference type="ARBA" id="ARBA00023002"/>
    </source>
</evidence>
<keyword evidence="10" id="KW-0406">Ion transport</keyword>
<feature type="transmembrane region" description="Helical" evidence="14">
    <location>
        <begin position="240"/>
        <end position="262"/>
    </location>
</feature>
<sequence>MSAHADLNRFARHVVAVEQVTELAKRAASAAANATSADGGAGAAAAAAAKKAAMLDQTTWNDAVRQDFNIVLGFAAALALLACAPAAASWFANGRYASGWMLRRGSSTASEVHVGSREKESGDKGGEKFSTVEVVERPLPVKITPTSALFASTRTIYNRTLLLTSPLFGLTWGQVVVCLLYELLFTFVLFYHCLDHRTNWRRSAGVALAQLPAVFILATKNNALSLLGKGYEKLNYLHRVAGRLTILGGLLHTLFFLLMAPLDVKKPVHASGLVCTVASVLIFITSLSYFRNRWYQVFLVSHVAGWVSLLVALNFHVPQLARPYTAFVLVCYGTDLACRLVKTRFGSASVASLPGGTVMVQSHSLKTGWRAGQHVWVRVPSAAGLLRGWETHPFTIANAPAECSPLDGSHALTLLAKSTGSWTRSLEAHARSTAGPNEARVIKCAVEGPYGGLMFTDFIDSSAVILVAGGSGITFCASVLEELVYLATQGRTSTRSATLVWTVKDLAQLESYQSFLTGLVDVARDKTCLNLRVLLHVTRPPLGTPSFGTLASPVPQSVLSIGRPSLPAILDVVAAEVMASVQRRGLVRGAGIVVGACGPKPLVRDVREVVGAVQEGKAVAVGGIVCHTESFGW</sequence>
<evidence type="ECO:0000256" key="5">
    <source>
        <dbReference type="ARBA" id="ARBA00022475"/>
    </source>
</evidence>
<evidence type="ECO:0000256" key="2">
    <source>
        <dbReference type="ARBA" id="ARBA00006278"/>
    </source>
</evidence>
<evidence type="ECO:0000256" key="10">
    <source>
        <dbReference type="ARBA" id="ARBA00023065"/>
    </source>
</evidence>
<evidence type="ECO:0000256" key="3">
    <source>
        <dbReference type="ARBA" id="ARBA00012668"/>
    </source>
</evidence>
<comment type="subcellular location">
    <subcellularLocation>
        <location evidence="1">Cell membrane</location>
        <topology evidence="1">Multi-pass membrane protein</topology>
    </subcellularLocation>
</comment>
<keyword evidence="7" id="KW-0249">Electron transport</keyword>
<feature type="transmembrane region" description="Helical" evidence="14">
    <location>
        <begin position="167"/>
        <end position="191"/>
    </location>
</feature>
<evidence type="ECO:0000256" key="14">
    <source>
        <dbReference type="SAM" id="Phobius"/>
    </source>
</evidence>
<dbReference type="EC" id="1.16.1.9" evidence="3"/>
<accession>A0A194S5Z4</accession>
<keyword evidence="6 14" id="KW-0812">Transmembrane</keyword>
<dbReference type="InterPro" id="IPR017938">
    <property type="entry name" value="Riboflavin_synthase-like_b-brl"/>
</dbReference>
<dbReference type="GO" id="GO:0006826">
    <property type="term" value="P:iron ion transport"/>
    <property type="evidence" value="ECO:0007669"/>
    <property type="project" value="TreeGrafter"/>
</dbReference>
<feature type="transmembrane region" description="Helical" evidence="14">
    <location>
        <begin position="268"/>
        <end position="290"/>
    </location>
</feature>
<dbReference type="GO" id="GO:0052851">
    <property type="term" value="F:ferric-chelate reductase (NADPH) activity"/>
    <property type="evidence" value="ECO:0007669"/>
    <property type="project" value="UniProtKB-EC"/>
</dbReference>
<evidence type="ECO:0000256" key="7">
    <source>
        <dbReference type="ARBA" id="ARBA00022982"/>
    </source>
</evidence>
<evidence type="ECO:0000259" key="15">
    <source>
        <dbReference type="PROSITE" id="PS51384"/>
    </source>
</evidence>
<dbReference type="STRING" id="578459.A0A194S5Z4"/>
<dbReference type="PANTHER" id="PTHR32361">
    <property type="entry name" value="FERRIC/CUPRIC REDUCTASE TRANSMEMBRANE COMPONENT"/>
    <property type="match status" value="1"/>
</dbReference>
<proteinExistence type="inferred from homology"/>
<comment type="catalytic activity">
    <reaction evidence="13">
        <text>2 a Fe(II)-siderophore + NADP(+) + H(+) = 2 a Fe(III)-siderophore + NADPH</text>
        <dbReference type="Rhea" id="RHEA:28795"/>
        <dbReference type="Rhea" id="RHEA-COMP:11342"/>
        <dbReference type="Rhea" id="RHEA-COMP:11344"/>
        <dbReference type="ChEBI" id="CHEBI:15378"/>
        <dbReference type="ChEBI" id="CHEBI:29033"/>
        <dbReference type="ChEBI" id="CHEBI:29034"/>
        <dbReference type="ChEBI" id="CHEBI:57783"/>
        <dbReference type="ChEBI" id="CHEBI:58349"/>
        <dbReference type="EC" id="1.16.1.9"/>
    </reaction>
</comment>
<dbReference type="Pfam" id="PF08030">
    <property type="entry name" value="NAD_binding_6"/>
    <property type="match status" value="1"/>
</dbReference>
<dbReference type="GeneID" id="28976668"/>
<keyword evidence="4" id="KW-0813">Transport</keyword>
<keyword evidence="11 14" id="KW-0472">Membrane</keyword>
<reference evidence="16 17" key="1">
    <citation type="journal article" date="2015" name="Front. Microbiol.">
        <title>Genome sequence of the plant growth promoting endophytic yeast Rhodotorula graminis WP1.</title>
        <authorList>
            <person name="Firrincieli A."/>
            <person name="Otillar R."/>
            <person name="Salamov A."/>
            <person name="Schmutz J."/>
            <person name="Khan Z."/>
            <person name="Redman R.S."/>
            <person name="Fleck N.D."/>
            <person name="Lindquist E."/>
            <person name="Grigoriev I.V."/>
            <person name="Doty S.L."/>
        </authorList>
    </citation>
    <scope>NUCLEOTIDE SEQUENCE [LARGE SCALE GENOMIC DNA]</scope>
    <source>
        <strain evidence="16 17">WP1</strain>
    </source>
</reference>
<organism evidence="16 17">
    <name type="scientific">Rhodotorula graminis (strain WP1)</name>
    <dbReference type="NCBI Taxonomy" id="578459"/>
    <lineage>
        <taxon>Eukaryota</taxon>
        <taxon>Fungi</taxon>
        <taxon>Dikarya</taxon>
        <taxon>Basidiomycota</taxon>
        <taxon>Pucciniomycotina</taxon>
        <taxon>Microbotryomycetes</taxon>
        <taxon>Sporidiobolales</taxon>
        <taxon>Sporidiobolaceae</taxon>
        <taxon>Rhodotorula</taxon>
    </lineage>
</organism>
<dbReference type="InterPro" id="IPR013121">
    <property type="entry name" value="Fe_red_NAD-bd_6"/>
</dbReference>
<dbReference type="InterPro" id="IPR013112">
    <property type="entry name" value="FAD-bd_8"/>
</dbReference>
<dbReference type="OMA" id="WVYILAT"/>
<dbReference type="SUPFAM" id="SSF52343">
    <property type="entry name" value="Ferredoxin reductase-like, C-terminal NADP-linked domain"/>
    <property type="match status" value="1"/>
</dbReference>
<evidence type="ECO:0000256" key="12">
    <source>
        <dbReference type="ARBA" id="ARBA00023180"/>
    </source>
</evidence>
<dbReference type="SUPFAM" id="SSF63380">
    <property type="entry name" value="Riboflavin synthase domain-like"/>
    <property type="match status" value="1"/>
</dbReference>
<dbReference type="RefSeq" id="XP_018272197.1">
    <property type="nucleotide sequence ID" value="XM_018416220.1"/>
</dbReference>
<dbReference type="CDD" id="cd06186">
    <property type="entry name" value="NOX_Duox_like_FAD_NADP"/>
    <property type="match status" value="1"/>
</dbReference>
<evidence type="ECO:0000256" key="1">
    <source>
        <dbReference type="ARBA" id="ARBA00004651"/>
    </source>
</evidence>
<dbReference type="GO" id="GO:0006879">
    <property type="term" value="P:intracellular iron ion homeostasis"/>
    <property type="evidence" value="ECO:0007669"/>
    <property type="project" value="TreeGrafter"/>
</dbReference>
<keyword evidence="9" id="KW-0560">Oxidoreductase</keyword>